<dbReference type="InterPro" id="IPR036116">
    <property type="entry name" value="FN3_sf"/>
</dbReference>
<feature type="compositionally biased region" description="Basic and acidic residues" evidence="4">
    <location>
        <begin position="1302"/>
        <end position="1315"/>
    </location>
</feature>
<accession>A0A8U0PLA4</accession>
<feature type="region of interest" description="Disordered" evidence="4">
    <location>
        <begin position="1161"/>
        <end position="1190"/>
    </location>
</feature>
<dbReference type="FunFam" id="2.60.40.10:FF:000323">
    <property type="entry name" value="Immunoglobulin superfamily member 9B"/>
    <property type="match status" value="1"/>
</dbReference>
<sequence>MGPKRDYFLDVTMVTALCLLWVTHGQKPEVRAKVGSVVEMACRLPLPYAGASVPLHVVEWVRQGFDIPVLIKFGVYAPRVHPNYEGRVSLVRNTVLRVKGLLIEDQGLYECRILLLDKTTDETRNGTWTLLYVTAPPIFSKTPPPVMEALVGNPLSLACVARGNPPPTITWAKDGTLIGGDKVEVLSGTLSLRAVDREAGGQYECLASNAEGNVTHVTKIKVKGPPVIVIPPKDTSLNMTQDAQLQCQAVADPPNMTYVWQREGENVYHIEALKSRVKIMVDGTLLITRITPDDSGNYTCMPTNGLLTPPTASANLTVTHPAQALLMPPQTYLPTGLGGLVSCPVRAQPPLLRVDWTKDGQPLDLAMYPGWTLTSEGSVFMATANDDATGVYTCTPYNSYGTMGQSGPTTVILQDPPSLSVCPRKEYRQEVGRVLVIPCQTTGDPAPSITWSKVGPATRSQYSVAANGSLLLLPLSKDHQGEWVCSVTNRVATVKASTLISVLGTSPHAATLVSVTPGAKQANVSWEPGFDGGYTQKFTVWLKQMSVGDSGEKQEWLSVPVPSSSGSSLQVTGLVPATEYQFSVLPHNKVGTGPFSEIATIRTLNPLPRRAKLEPPTSLSANQSLAGIVLQWSPLSQFLPITGFVLQSRTEQGEWFNLDEDIGANRSVMIVPGLRKDCVYELRLLSRRGELLSEPSPSVNVSTMGMDMYPATSRFLEFVPEPLLAGVMGGVGFLCLALILVLGTVCIFSHKRDQRRRKMKDDLPSVIYKSPPSTRSLASSPDSVLKQKLLPPHCHPHYPGSQSSCSSSQSDHSSFGRPSHSEYKDQRQQLLSCPPPPPHYAVHHHHHLPRIGSSPYSPLEFISRGPDGRFIVQPYDQSSVPSSHTMRSLRKNFPQSTGVQRSVSLRSEKSVGREPPFVLSVDLPPCGGIDPNPTTRVRAMAKHLSLHGRFYLDEEQDSCAEHPDKSSLYSDSNSDMSPQPSMEESNPGYPSLKRAVQPATASALVLQMEHEKETGNLSRCLKLAREREKLERELRKYTLDSNATLGGKREGPGSDEERWRESEECDPIWKPQDNTSPHSHTHHLSHPNHLSHPQVNRGCSSMAKVPSPPSYIHWEASPFTSATSLVPAHQTPSERTAALHCDPPLTQCPSLSPVTQHPFRSERAECHSKRRVSHQPLDRQEGMETAKVKTHTGLCDETHMSTELKRGDLESHEWNSKSNQFNVSISHKSKPDVSVNKVPGSGRVELARSQPCEESSLHTAVDLSECVEMSVDEPEDEGSVDPPTNPIRHQRHAHQVNNESPLAEKDHRGPQTMKDHRAHPLAHRKSPVPREEREKWHRRSSRSRSPATIQPPRPALRKAISLGGFQNRNSGNHQRSQSLDSRRQSLGNFLTPDAWVDSLSQENCSSPFSFRPDSVFFEPENTLTPETPTHTEAPLASPPPAPPPPPPQDPRPPSRAPQQLCEAYGGDMHIQSVRKPVLERQTQLPPTPPSVPSSPSHPPHDPRKKASIFPDAYRWPITYQEALRSVQRIEARKNASLPRDHREHPRPPDCRGRTTAPSLLRGYSWPAPHHTPQPPQEEEKKQEEVVVEEEKEERYGGHEVEIGRYHRGVPDSGGSYSSYASQSSGRGSLEPPNGRLSICLSPTLTSSPESTEEMQGNTVESHLQDMEALKMRKASVDENYEWDSADVSIQLGDQDLEGRGLFSSVSLLKSTPSLHHSREGLKESVHFQGHRHVTSRHSEPEPETVMF</sequence>
<keyword evidence="5" id="KW-0732">Signal</keyword>
<keyword evidence="1" id="KW-0677">Repeat</keyword>
<feature type="domain" description="Ig-like" evidence="6">
    <location>
        <begin position="3"/>
        <end position="113"/>
    </location>
</feature>
<feature type="region of interest" description="Disordered" evidence="4">
    <location>
        <begin position="1400"/>
        <end position="1509"/>
    </location>
</feature>
<feature type="compositionally biased region" description="Polar residues" evidence="4">
    <location>
        <begin position="771"/>
        <end position="782"/>
    </location>
</feature>
<feature type="compositionally biased region" description="Basic and acidic residues" evidence="4">
    <location>
        <begin position="1592"/>
        <end position="1604"/>
    </location>
</feature>
<feature type="domain" description="Ig-like" evidence="6">
    <location>
        <begin position="225"/>
        <end position="319"/>
    </location>
</feature>
<dbReference type="GO" id="GO:0098609">
    <property type="term" value="P:cell-cell adhesion"/>
    <property type="evidence" value="ECO:0007669"/>
    <property type="project" value="TreeGrafter"/>
</dbReference>
<evidence type="ECO:0000256" key="3">
    <source>
        <dbReference type="ARBA" id="ARBA00023319"/>
    </source>
</evidence>
<evidence type="ECO:0000313" key="9">
    <source>
        <dbReference type="RefSeq" id="XP_038827052.1"/>
    </source>
</evidence>
<feature type="compositionally biased region" description="Low complexity" evidence="4">
    <location>
        <begin position="1612"/>
        <end position="1628"/>
    </location>
</feature>
<dbReference type="PROSITE" id="PS50835">
    <property type="entry name" value="IG_LIKE"/>
    <property type="match status" value="5"/>
</dbReference>
<dbReference type="PROSITE" id="PS50853">
    <property type="entry name" value="FN3"/>
    <property type="match status" value="2"/>
</dbReference>
<evidence type="ECO:0000259" key="7">
    <source>
        <dbReference type="PROSITE" id="PS50853"/>
    </source>
</evidence>
<dbReference type="SUPFAM" id="SSF48726">
    <property type="entry name" value="Immunoglobulin"/>
    <property type="match status" value="4"/>
</dbReference>
<feature type="region of interest" description="Disordered" evidence="4">
    <location>
        <begin position="877"/>
        <end position="908"/>
    </location>
</feature>
<dbReference type="SMART" id="SM00409">
    <property type="entry name" value="IG"/>
    <property type="match status" value="5"/>
</dbReference>
<feature type="domain" description="Ig-like" evidence="6">
    <location>
        <begin position="321"/>
        <end position="412"/>
    </location>
</feature>
<dbReference type="PANTHER" id="PTHR44170:SF48">
    <property type="entry name" value="PROTEIN TURTLE HOMOLOG A"/>
    <property type="match status" value="1"/>
</dbReference>
<dbReference type="InterPro" id="IPR007110">
    <property type="entry name" value="Ig-like_dom"/>
</dbReference>
<dbReference type="RefSeq" id="XP_038827052.1">
    <property type="nucleotide sequence ID" value="XM_038971124.1"/>
</dbReference>
<feature type="region of interest" description="Disordered" evidence="4">
    <location>
        <begin position="1727"/>
        <end position="1747"/>
    </location>
</feature>
<feature type="region of interest" description="Disordered" evidence="4">
    <location>
        <begin position="956"/>
        <end position="996"/>
    </location>
</feature>
<feature type="compositionally biased region" description="Acidic residues" evidence="4">
    <location>
        <begin position="1270"/>
        <end position="1279"/>
    </location>
</feature>
<feature type="compositionally biased region" description="Low complexity" evidence="4">
    <location>
        <begin position="801"/>
        <end position="813"/>
    </location>
</feature>
<dbReference type="KEGG" id="snh:120026296"/>
<evidence type="ECO:0000256" key="1">
    <source>
        <dbReference type="ARBA" id="ARBA00022737"/>
    </source>
</evidence>
<feature type="domain" description="Fibronectin type-III" evidence="7">
    <location>
        <begin position="615"/>
        <end position="706"/>
    </location>
</feature>
<dbReference type="InterPro" id="IPR003961">
    <property type="entry name" value="FN3_dom"/>
</dbReference>
<feature type="signal peptide" evidence="5">
    <location>
        <begin position="1"/>
        <end position="25"/>
    </location>
</feature>
<evidence type="ECO:0000256" key="2">
    <source>
        <dbReference type="ARBA" id="ARBA00023157"/>
    </source>
</evidence>
<feature type="compositionally biased region" description="Pro residues" evidence="4">
    <location>
        <begin position="1485"/>
        <end position="1497"/>
    </location>
</feature>
<feature type="domain" description="Ig-like" evidence="6">
    <location>
        <begin position="137"/>
        <end position="221"/>
    </location>
</feature>
<keyword evidence="3" id="KW-0393">Immunoglobulin domain</keyword>
<protein>
    <submittedName>
        <fullName evidence="9">Protein turtle homolog A isoform X1</fullName>
    </submittedName>
</protein>
<dbReference type="InterPro" id="IPR013783">
    <property type="entry name" value="Ig-like_fold"/>
</dbReference>
<evidence type="ECO:0000259" key="6">
    <source>
        <dbReference type="PROSITE" id="PS50835"/>
    </source>
</evidence>
<dbReference type="PANTHER" id="PTHR44170">
    <property type="entry name" value="PROTEIN SIDEKICK"/>
    <property type="match status" value="1"/>
</dbReference>
<feature type="compositionally biased region" description="Basic and acidic residues" evidence="4">
    <location>
        <begin position="1176"/>
        <end position="1187"/>
    </location>
</feature>
<dbReference type="InterPro" id="IPR003598">
    <property type="entry name" value="Ig_sub2"/>
</dbReference>
<feature type="compositionally biased region" description="Basic and acidic residues" evidence="4">
    <location>
        <begin position="1047"/>
        <end position="1062"/>
    </location>
</feature>
<evidence type="ECO:0000256" key="4">
    <source>
        <dbReference type="SAM" id="MobiDB-lite"/>
    </source>
</evidence>
<gene>
    <name evidence="9" type="primary">igsf9a</name>
</gene>
<feature type="domain" description="Fibronectin type-III" evidence="7">
    <location>
        <begin position="506"/>
        <end position="606"/>
    </location>
</feature>
<organism evidence="8 9">
    <name type="scientific">Salvelinus namaycush</name>
    <name type="common">Lake trout</name>
    <name type="synonym">Salmo namaycush</name>
    <dbReference type="NCBI Taxonomy" id="8040"/>
    <lineage>
        <taxon>Eukaryota</taxon>
        <taxon>Metazoa</taxon>
        <taxon>Chordata</taxon>
        <taxon>Craniata</taxon>
        <taxon>Vertebrata</taxon>
        <taxon>Euteleostomi</taxon>
        <taxon>Actinopterygii</taxon>
        <taxon>Neopterygii</taxon>
        <taxon>Teleostei</taxon>
        <taxon>Protacanthopterygii</taxon>
        <taxon>Salmoniformes</taxon>
        <taxon>Salmonidae</taxon>
        <taxon>Salmoninae</taxon>
        <taxon>Salvelinus</taxon>
    </lineage>
</organism>
<feature type="region of interest" description="Disordered" evidence="4">
    <location>
        <begin position="1530"/>
        <end position="1659"/>
    </location>
</feature>
<feature type="compositionally biased region" description="Polar residues" evidence="4">
    <location>
        <begin position="877"/>
        <end position="886"/>
    </location>
</feature>
<feature type="chain" id="PRO_5035873424" evidence="5">
    <location>
        <begin position="26"/>
        <end position="1747"/>
    </location>
</feature>
<keyword evidence="8" id="KW-1185">Reference proteome</keyword>
<dbReference type="Proteomes" id="UP000808372">
    <property type="component" value="Chromosome 31"/>
</dbReference>
<feature type="compositionally biased region" description="Pro residues" evidence="4">
    <location>
        <begin position="1436"/>
        <end position="1455"/>
    </location>
</feature>
<reference evidence="9" key="1">
    <citation type="submission" date="2025-08" db="UniProtKB">
        <authorList>
            <consortium name="RefSeq"/>
        </authorList>
    </citation>
    <scope>IDENTIFICATION</scope>
    <source>
        <tissue evidence="9">White muscle</tissue>
    </source>
</reference>
<proteinExistence type="predicted"/>
<feature type="compositionally biased region" description="Low complexity" evidence="4">
    <location>
        <begin position="966"/>
        <end position="977"/>
    </location>
</feature>
<name>A0A8U0PLA4_SALNM</name>
<dbReference type="SUPFAM" id="SSF49265">
    <property type="entry name" value="Fibronectin type III"/>
    <property type="match status" value="1"/>
</dbReference>
<feature type="compositionally biased region" description="Basic and acidic residues" evidence="4">
    <location>
        <begin position="1530"/>
        <end position="1552"/>
    </location>
</feature>
<feature type="compositionally biased region" description="Low complexity" evidence="4">
    <location>
        <begin position="1640"/>
        <end position="1649"/>
    </location>
</feature>
<dbReference type="Pfam" id="PF13927">
    <property type="entry name" value="Ig_3"/>
    <property type="match status" value="3"/>
</dbReference>
<feature type="compositionally biased region" description="Polar residues" evidence="4">
    <location>
        <begin position="1364"/>
        <end position="1373"/>
    </location>
</feature>
<feature type="compositionally biased region" description="Polar residues" evidence="4">
    <location>
        <begin position="893"/>
        <end position="905"/>
    </location>
</feature>
<dbReference type="Pfam" id="PF00041">
    <property type="entry name" value="fn3"/>
    <property type="match status" value="1"/>
</dbReference>
<dbReference type="CDD" id="cd00063">
    <property type="entry name" value="FN3"/>
    <property type="match status" value="2"/>
</dbReference>
<feature type="region of interest" description="Disordered" evidence="4">
    <location>
        <begin position="1269"/>
        <end position="1385"/>
    </location>
</feature>
<evidence type="ECO:0000313" key="8">
    <source>
        <dbReference type="Proteomes" id="UP000808372"/>
    </source>
</evidence>
<evidence type="ECO:0000256" key="5">
    <source>
        <dbReference type="SAM" id="SignalP"/>
    </source>
</evidence>
<dbReference type="Gene3D" id="2.60.40.10">
    <property type="entry name" value="Immunoglobulins"/>
    <property type="match status" value="7"/>
</dbReference>
<dbReference type="GeneID" id="120026296"/>
<feature type="compositionally biased region" description="Basic residues" evidence="4">
    <location>
        <begin position="1316"/>
        <end position="1327"/>
    </location>
</feature>
<feature type="compositionally biased region" description="Low complexity" evidence="4">
    <location>
        <begin position="1418"/>
        <end position="1435"/>
    </location>
</feature>
<keyword evidence="2" id="KW-1015">Disulfide bond</keyword>
<dbReference type="OrthoDB" id="6234674at2759"/>
<dbReference type="InterPro" id="IPR036179">
    <property type="entry name" value="Ig-like_dom_sf"/>
</dbReference>
<feature type="domain" description="Ig-like" evidence="6">
    <location>
        <begin position="417"/>
        <end position="501"/>
    </location>
</feature>
<feature type="region of interest" description="Disordered" evidence="4">
    <location>
        <begin position="759"/>
        <end position="845"/>
    </location>
</feature>
<dbReference type="InterPro" id="IPR003599">
    <property type="entry name" value="Ig_sub"/>
</dbReference>
<feature type="region of interest" description="Disordered" evidence="4">
    <location>
        <begin position="1043"/>
        <end position="1105"/>
    </location>
</feature>
<dbReference type="SMART" id="SM00408">
    <property type="entry name" value="IGc2"/>
    <property type="match status" value="3"/>
</dbReference>
<dbReference type="CTD" id="557459"/>
<dbReference type="SMART" id="SM00060">
    <property type="entry name" value="FN3"/>
    <property type="match status" value="2"/>
</dbReference>